<evidence type="ECO:0000313" key="2">
    <source>
        <dbReference type="EMBL" id="KAG2217221.1"/>
    </source>
</evidence>
<proteinExistence type="predicted"/>
<name>A0A8H7VBM4_9FUNG</name>
<dbReference type="Proteomes" id="UP000646827">
    <property type="component" value="Unassembled WGS sequence"/>
</dbReference>
<keyword evidence="1" id="KW-0175">Coiled coil</keyword>
<dbReference type="AlphaFoldDB" id="A0A8H7VBM4"/>
<feature type="coiled-coil region" evidence="1">
    <location>
        <begin position="10"/>
        <end position="44"/>
    </location>
</feature>
<sequence length="139" mass="16239">MVREENSTLQNLLKESLTQLKKEINKVKEEIYEVQEAMESMEDGINKQLYDTLGESVLKQEWKSVYLMAFKKNGTPFPDVLAMNIRTTYDLNVTMTWCDLLKTQQLQANLLLEEHIKDQFPLRACAGYWGARLLMVRAF</sequence>
<protein>
    <submittedName>
        <fullName evidence="2">Uncharacterized protein</fullName>
    </submittedName>
</protein>
<reference evidence="2 3" key="1">
    <citation type="submission" date="2020-12" db="EMBL/GenBank/DDBJ databases">
        <title>Metabolic potential, ecology and presence of endohyphal bacteria is reflected in genomic diversity of Mucoromycotina.</title>
        <authorList>
            <person name="Muszewska A."/>
            <person name="Okrasinska A."/>
            <person name="Steczkiewicz K."/>
            <person name="Drgas O."/>
            <person name="Orlowska M."/>
            <person name="Perlinska-Lenart U."/>
            <person name="Aleksandrzak-Piekarczyk T."/>
            <person name="Szatraj K."/>
            <person name="Zielenkiewicz U."/>
            <person name="Pilsyk S."/>
            <person name="Malc E."/>
            <person name="Mieczkowski P."/>
            <person name="Kruszewska J.S."/>
            <person name="Biernat P."/>
            <person name="Pawlowska J."/>
        </authorList>
    </citation>
    <scope>NUCLEOTIDE SEQUENCE [LARGE SCALE GENOMIC DNA]</scope>
    <source>
        <strain evidence="2 3">CBS 142.35</strain>
    </source>
</reference>
<dbReference type="OrthoDB" id="2264760at2759"/>
<dbReference type="EMBL" id="JAEPRB010000316">
    <property type="protein sequence ID" value="KAG2217221.1"/>
    <property type="molecule type" value="Genomic_DNA"/>
</dbReference>
<accession>A0A8H7VBM4</accession>
<evidence type="ECO:0000256" key="1">
    <source>
        <dbReference type="SAM" id="Coils"/>
    </source>
</evidence>
<keyword evidence="3" id="KW-1185">Reference proteome</keyword>
<comment type="caution">
    <text evidence="2">The sequence shown here is derived from an EMBL/GenBank/DDBJ whole genome shotgun (WGS) entry which is preliminary data.</text>
</comment>
<organism evidence="2 3">
    <name type="scientific">Circinella minor</name>
    <dbReference type="NCBI Taxonomy" id="1195481"/>
    <lineage>
        <taxon>Eukaryota</taxon>
        <taxon>Fungi</taxon>
        <taxon>Fungi incertae sedis</taxon>
        <taxon>Mucoromycota</taxon>
        <taxon>Mucoromycotina</taxon>
        <taxon>Mucoromycetes</taxon>
        <taxon>Mucorales</taxon>
        <taxon>Lichtheimiaceae</taxon>
        <taxon>Circinella</taxon>
    </lineage>
</organism>
<gene>
    <name evidence="2" type="ORF">INT45_013966</name>
</gene>
<evidence type="ECO:0000313" key="3">
    <source>
        <dbReference type="Proteomes" id="UP000646827"/>
    </source>
</evidence>